<protein>
    <submittedName>
        <fullName evidence="1">Uncharacterized protein</fullName>
    </submittedName>
</protein>
<dbReference type="Proteomes" id="UP000214688">
    <property type="component" value="Chromosome"/>
</dbReference>
<gene>
    <name evidence="1" type="ORF">CIG75_18605</name>
</gene>
<organism evidence="1 2">
    <name type="scientific">Tumebacillus algifaecis</name>
    <dbReference type="NCBI Taxonomy" id="1214604"/>
    <lineage>
        <taxon>Bacteria</taxon>
        <taxon>Bacillati</taxon>
        <taxon>Bacillota</taxon>
        <taxon>Bacilli</taxon>
        <taxon>Bacillales</taxon>
        <taxon>Alicyclobacillaceae</taxon>
        <taxon>Tumebacillus</taxon>
    </lineage>
</organism>
<dbReference type="RefSeq" id="WP_094237978.1">
    <property type="nucleotide sequence ID" value="NZ_CP022657.1"/>
</dbReference>
<dbReference type="KEGG" id="tab:CIG75_18605"/>
<reference evidence="1 2" key="1">
    <citation type="journal article" date="2015" name="Int. J. Syst. Evol. Microbiol.">
        <title>Tumebacillus algifaecis sp. nov., isolated from decomposing algal scum.</title>
        <authorList>
            <person name="Wu Y.F."/>
            <person name="Zhang B."/>
            <person name="Xing P."/>
            <person name="Wu Q.L."/>
            <person name="Liu S.J."/>
        </authorList>
    </citation>
    <scope>NUCLEOTIDE SEQUENCE [LARGE SCALE GENOMIC DNA]</scope>
    <source>
        <strain evidence="1 2">THMBR28</strain>
    </source>
</reference>
<evidence type="ECO:0000313" key="2">
    <source>
        <dbReference type="Proteomes" id="UP000214688"/>
    </source>
</evidence>
<proteinExistence type="predicted"/>
<keyword evidence="2" id="KW-1185">Reference proteome</keyword>
<dbReference type="AlphaFoldDB" id="A0A223D5A2"/>
<evidence type="ECO:0000313" key="1">
    <source>
        <dbReference type="EMBL" id="ASS76751.1"/>
    </source>
</evidence>
<dbReference type="OrthoDB" id="235631at2"/>
<dbReference type="EMBL" id="CP022657">
    <property type="protein sequence ID" value="ASS76751.1"/>
    <property type="molecule type" value="Genomic_DNA"/>
</dbReference>
<name>A0A223D5A2_9BACL</name>
<accession>A0A223D5A2</accession>
<sequence length="71" mass="7834">MQGSGRAGSLATEWPVLNGTYQMMTYVTEDALAHLAIGECCHHAQVVDAVWILEEMVFLADDDRKPALQEV</sequence>